<keyword evidence="3" id="KW-1185">Reference proteome</keyword>
<dbReference type="InParanoid" id="A0A1S3GZH5"/>
<feature type="compositionally biased region" description="Polar residues" evidence="2">
    <location>
        <begin position="454"/>
        <end position="466"/>
    </location>
</feature>
<dbReference type="SUPFAM" id="SSF50998">
    <property type="entry name" value="Quinoprotein alcohol dehydrogenase-like"/>
    <property type="match status" value="1"/>
</dbReference>
<protein>
    <submittedName>
        <fullName evidence="4">WD repeat-containing protein 27-like</fullName>
    </submittedName>
</protein>
<evidence type="ECO:0000313" key="4">
    <source>
        <dbReference type="RefSeq" id="XP_013379280.1"/>
    </source>
</evidence>
<feature type="repeat" description="WD" evidence="1">
    <location>
        <begin position="800"/>
        <end position="834"/>
    </location>
</feature>
<feature type="compositionally biased region" description="Polar residues" evidence="2">
    <location>
        <begin position="197"/>
        <end position="210"/>
    </location>
</feature>
<evidence type="ECO:0000313" key="3">
    <source>
        <dbReference type="Proteomes" id="UP000085678"/>
    </source>
</evidence>
<dbReference type="InterPro" id="IPR001680">
    <property type="entry name" value="WD40_rpt"/>
</dbReference>
<reference evidence="4" key="1">
    <citation type="submission" date="2025-08" db="UniProtKB">
        <authorList>
            <consortium name="RefSeq"/>
        </authorList>
    </citation>
    <scope>IDENTIFICATION</scope>
    <source>
        <tissue evidence="4">Gonads</tissue>
    </source>
</reference>
<organism evidence="3 4">
    <name type="scientific">Lingula anatina</name>
    <name type="common">Brachiopod</name>
    <name type="synonym">Lingula unguis</name>
    <dbReference type="NCBI Taxonomy" id="7574"/>
    <lineage>
        <taxon>Eukaryota</taxon>
        <taxon>Metazoa</taxon>
        <taxon>Spiralia</taxon>
        <taxon>Lophotrochozoa</taxon>
        <taxon>Brachiopoda</taxon>
        <taxon>Linguliformea</taxon>
        <taxon>Lingulata</taxon>
        <taxon>Lingulida</taxon>
        <taxon>Linguloidea</taxon>
        <taxon>Lingulidae</taxon>
        <taxon>Lingula</taxon>
    </lineage>
</organism>
<dbReference type="RefSeq" id="XP_013379280.1">
    <property type="nucleotide sequence ID" value="XM_013523826.2"/>
</dbReference>
<feature type="repeat" description="WD" evidence="1">
    <location>
        <begin position="84"/>
        <end position="126"/>
    </location>
</feature>
<dbReference type="AlphaFoldDB" id="A0A1S3GZH5"/>
<dbReference type="InterPro" id="IPR011047">
    <property type="entry name" value="Quinoprotein_ADH-like_sf"/>
</dbReference>
<dbReference type="SMART" id="SM00320">
    <property type="entry name" value="WD40"/>
    <property type="match status" value="8"/>
</dbReference>
<dbReference type="Gene3D" id="2.130.10.10">
    <property type="entry name" value="YVTN repeat-like/Quinoprotein amine dehydrogenase"/>
    <property type="match status" value="3"/>
</dbReference>
<evidence type="ECO:0000256" key="2">
    <source>
        <dbReference type="SAM" id="MobiDB-lite"/>
    </source>
</evidence>
<dbReference type="Proteomes" id="UP000085678">
    <property type="component" value="Unplaced"/>
</dbReference>
<dbReference type="OrthoDB" id="20669at2759"/>
<dbReference type="PANTHER" id="PTHR44525">
    <property type="entry name" value="WD REPEAT-CONTAINING PROTEIN 27"/>
    <property type="match status" value="1"/>
</dbReference>
<dbReference type="InterPro" id="IPR015943">
    <property type="entry name" value="WD40/YVTN_repeat-like_dom_sf"/>
</dbReference>
<name>A0A1S3GZH5_LINAN</name>
<accession>A0A1S3GZH5</accession>
<dbReference type="Pfam" id="PF00400">
    <property type="entry name" value="WD40"/>
    <property type="match status" value="4"/>
</dbReference>
<proteinExistence type="predicted"/>
<feature type="region of interest" description="Disordered" evidence="2">
    <location>
        <begin position="439"/>
        <end position="483"/>
    </location>
</feature>
<feature type="repeat" description="WD" evidence="1">
    <location>
        <begin position="539"/>
        <end position="570"/>
    </location>
</feature>
<feature type="region of interest" description="Disordered" evidence="2">
    <location>
        <begin position="184"/>
        <end position="224"/>
    </location>
</feature>
<dbReference type="PROSITE" id="PS50082">
    <property type="entry name" value="WD_REPEATS_2"/>
    <property type="match status" value="3"/>
</dbReference>
<dbReference type="PANTHER" id="PTHR44525:SF1">
    <property type="entry name" value="WD REPEAT-CONTAINING PROTEIN 27"/>
    <property type="match status" value="1"/>
</dbReference>
<dbReference type="InterPro" id="IPR042411">
    <property type="entry name" value="WDR27"/>
</dbReference>
<evidence type="ECO:0000256" key="1">
    <source>
        <dbReference type="PROSITE-ProRule" id="PRU00221"/>
    </source>
</evidence>
<dbReference type="KEGG" id="lak:106150825"/>
<sequence length="834" mass="91569">MCFGPSHFPTKLCTAAEDYIIMWDLQQAKIMKDTGQQIRGQIIGTTLGFISYCCFSPDESQVAVCRDLDVLILSSLEEKLCITLEGHDARVTCAEFCPHYSSTLVTAAEDRTFKVWNIKQGSLIYQSTIISSSPFLCLAMNPSAEQFAIGTADGQVRVYDLSDGNGFRCLHQLDVEKIIQKQKTLRHKVTEEEGPLTISSQPSWKQSQRPGGQQEQSADDDAEESEVGSAILGLHYSYQQVAQSQGNEAKLHFMKHDETLVRDLLTAAPLLTIGTTGAVVQVNAKTLEQDLYFDLQSPLNCEPNMESSISVAGSCAFSSTTDLTKTWCVVGSLFENIAQVLLVSHSQPVDQQQSLDQLIGGIAGLSTQGPDVTKEEDNAQGDITVLSDAPLVANSLLRAELVPKSKESKGSPGVKKGVLLSSKKSSVLDNQPLTFKNKVKSSGYTEAPRRTMFQPKTGSSKATSSPKAGKSSGLKKLEKEYPVTSAPPTHLHVKLDVEEKPVPIQCVKFSGDGQHVACALANKSAHLFKMPLSGSGTAFTGHNGVVNSVRWNHDNKYLISASDDKTVSVWVKGQAEPILTFSTLTDNFGVDKEGGLKPSKDNPLFPKEISLAQFYYMDKFVLLTAGSTFYLYKYFLDSSKQDIKRYISNSRYKLVKSFQLDQAQKITAMSAVNGFYSYIVLCAGSNKSIEVFDMNAGQSVRVVEEAHTRPIHVLCQNEGSSYVTHPPESYNLFVTAAASDCIKLWDLRTNRCIRKYEGHINRSHSCGLAISPCSRFIASGAEDRAAYIFDIRSGTYLHKLTGHTDTVTDVEFHPLYPELLTSTLDGKLRLFKTS</sequence>
<keyword evidence="1" id="KW-0853">WD repeat</keyword>
<dbReference type="GeneID" id="106150825"/>
<dbReference type="PROSITE" id="PS50294">
    <property type="entry name" value="WD_REPEATS_REGION"/>
    <property type="match status" value="3"/>
</dbReference>
<gene>
    <name evidence="4" type="primary">LOC106150825</name>
</gene>
<dbReference type="STRING" id="7574.A0A1S3GZH5"/>